<keyword evidence="3" id="KW-1185">Reference proteome</keyword>
<accession>A0ABS2PEL0</accession>
<comment type="caution">
    <text evidence="2">The sequence shown here is derived from an EMBL/GenBank/DDBJ whole genome shotgun (WGS) entry which is preliminary data.</text>
</comment>
<dbReference type="Gene3D" id="3.60.15.10">
    <property type="entry name" value="Ribonuclease Z/Hydroxyacylglutathione hydrolase-like"/>
    <property type="match status" value="1"/>
</dbReference>
<reference evidence="2 3" key="1">
    <citation type="submission" date="2021-01" db="EMBL/GenBank/DDBJ databases">
        <title>Genomic Encyclopedia of Type Strains, Phase IV (KMG-IV): sequencing the most valuable type-strain genomes for metagenomic binning, comparative biology and taxonomic classification.</title>
        <authorList>
            <person name="Goeker M."/>
        </authorList>
    </citation>
    <scope>NUCLEOTIDE SEQUENCE [LARGE SCALE GENOMIC DNA]</scope>
    <source>
        <strain evidence="2 3">DSM 25540</strain>
    </source>
</reference>
<evidence type="ECO:0000259" key="1">
    <source>
        <dbReference type="SMART" id="SM00849"/>
    </source>
</evidence>
<dbReference type="RefSeq" id="WP_204698588.1">
    <property type="nucleotide sequence ID" value="NZ_JAFBEC010000008.1"/>
</dbReference>
<sequence>MINITVLATGSTGNCYHVTDGKTSVLLEAGIRYREIQRKLSFQTRDIAGCLITHEHLDHCKAIGEVTKAGIDCYMSQGTKDAVKDDHHRMHVVESKKQFKLGSWTVLPFDVQHDVSEPLGFLLQNDAGERLLFATDTYYIRYKFKNLTHVMVEANYSTQLLDQNIAEGIVPPFMKKRLMRSHFSIENVNEFFNSNDLSKLQETWLLHLSNNNSDEDQFKRIIQGVTGKPVYVA</sequence>
<dbReference type="EMBL" id="JAFBEC010000008">
    <property type="protein sequence ID" value="MBM7633864.1"/>
    <property type="molecule type" value="Genomic_DNA"/>
</dbReference>
<dbReference type="PANTHER" id="PTHR47619:SF1">
    <property type="entry name" value="EXODEOXYRIBONUCLEASE WALJ"/>
    <property type="match status" value="1"/>
</dbReference>
<dbReference type="InterPro" id="IPR036866">
    <property type="entry name" value="RibonucZ/Hydroxyglut_hydro"/>
</dbReference>
<dbReference type="PANTHER" id="PTHR47619">
    <property type="entry name" value="METALLO-HYDROLASE YYCJ-RELATED"/>
    <property type="match status" value="1"/>
</dbReference>
<feature type="domain" description="Metallo-beta-lactamase" evidence="1">
    <location>
        <begin position="12"/>
        <end position="182"/>
    </location>
</feature>
<dbReference type="Proteomes" id="UP000741863">
    <property type="component" value="Unassembled WGS sequence"/>
</dbReference>
<organism evidence="2 3">
    <name type="scientific">Geomicrobium sediminis</name>
    <dbReference type="NCBI Taxonomy" id="1347788"/>
    <lineage>
        <taxon>Bacteria</taxon>
        <taxon>Bacillati</taxon>
        <taxon>Bacillota</taxon>
        <taxon>Bacilli</taxon>
        <taxon>Bacillales</taxon>
        <taxon>Geomicrobium</taxon>
    </lineage>
</organism>
<evidence type="ECO:0000313" key="3">
    <source>
        <dbReference type="Proteomes" id="UP000741863"/>
    </source>
</evidence>
<proteinExistence type="predicted"/>
<gene>
    <name evidence="2" type="ORF">JOD17_002960</name>
</gene>
<dbReference type="Pfam" id="PF12706">
    <property type="entry name" value="Lactamase_B_2"/>
    <property type="match status" value="1"/>
</dbReference>
<protein>
    <submittedName>
        <fullName evidence="2">Phosphoribosyl 1,2-cyclic phosphodiesterase</fullName>
    </submittedName>
</protein>
<name>A0ABS2PEL0_9BACL</name>
<dbReference type="SMART" id="SM00849">
    <property type="entry name" value="Lactamase_B"/>
    <property type="match status" value="1"/>
</dbReference>
<dbReference type="InterPro" id="IPR052533">
    <property type="entry name" value="WalJ/YycJ-like"/>
</dbReference>
<dbReference type="InterPro" id="IPR001279">
    <property type="entry name" value="Metallo-B-lactamas"/>
</dbReference>
<evidence type="ECO:0000313" key="2">
    <source>
        <dbReference type="EMBL" id="MBM7633864.1"/>
    </source>
</evidence>
<dbReference type="SUPFAM" id="SSF56281">
    <property type="entry name" value="Metallo-hydrolase/oxidoreductase"/>
    <property type="match status" value="1"/>
</dbReference>